<name>A0ABD0JZ94_9CAEN</name>
<dbReference type="EMBL" id="JACVVK020000283">
    <property type="protein sequence ID" value="KAK7480334.1"/>
    <property type="molecule type" value="Genomic_DNA"/>
</dbReference>
<feature type="non-terminal residue" evidence="1">
    <location>
        <position position="1"/>
    </location>
</feature>
<dbReference type="Proteomes" id="UP001519460">
    <property type="component" value="Unassembled WGS sequence"/>
</dbReference>
<feature type="non-terminal residue" evidence="1">
    <location>
        <position position="173"/>
    </location>
</feature>
<evidence type="ECO:0000313" key="2">
    <source>
        <dbReference type="Proteomes" id="UP001519460"/>
    </source>
</evidence>
<evidence type="ECO:0000313" key="1">
    <source>
        <dbReference type="EMBL" id="KAK7480334.1"/>
    </source>
</evidence>
<comment type="caution">
    <text evidence="1">The sequence shown here is derived from an EMBL/GenBank/DDBJ whole genome shotgun (WGS) entry which is preliminary data.</text>
</comment>
<proteinExistence type="predicted"/>
<organism evidence="1 2">
    <name type="scientific">Batillaria attramentaria</name>
    <dbReference type="NCBI Taxonomy" id="370345"/>
    <lineage>
        <taxon>Eukaryota</taxon>
        <taxon>Metazoa</taxon>
        <taxon>Spiralia</taxon>
        <taxon>Lophotrochozoa</taxon>
        <taxon>Mollusca</taxon>
        <taxon>Gastropoda</taxon>
        <taxon>Caenogastropoda</taxon>
        <taxon>Sorbeoconcha</taxon>
        <taxon>Cerithioidea</taxon>
        <taxon>Batillariidae</taxon>
        <taxon>Batillaria</taxon>
    </lineage>
</organism>
<gene>
    <name evidence="1" type="ORF">BaRGS_00028381</name>
</gene>
<sequence length="173" mass="18978">RVKYGKKKLFKIFSQIPARSVEHQQPGEQKLRENRGLNYGAWENLFPVNYLHENIVLRTCSLSASTQTGLGGERWSCADLCLPPRSLKCYRTVGGQNGHLAGAGNRSDSGNLPGDADVRFLPKGLWSEPCGLASRVPDGHSFDAHNSSCLHTDGRIVHKVPAANFQSQEAPIL</sequence>
<dbReference type="AlphaFoldDB" id="A0ABD0JZ94"/>
<reference evidence="1 2" key="1">
    <citation type="journal article" date="2023" name="Sci. Data">
        <title>Genome assembly of the Korean intertidal mud-creeper Batillaria attramentaria.</title>
        <authorList>
            <person name="Patra A.K."/>
            <person name="Ho P.T."/>
            <person name="Jun S."/>
            <person name="Lee S.J."/>
            <person name="Kim Y."/>
            <person name="Won Y.J."/>
        </authorList>
    </citation>
    <scope>NUCLEOTIDE SEQUENCE [LARGE SCALE GENOMIC DNA]</scope>
    <source>
        <strain evidence="1">Wonlab-2016</strain>
    </source>
</reference>
<protein>
    <submittedName>
        <fullName evidence="1">Uncharacterized protein</fullName>
    </submittedName>
</protein>
<accession>A0ABD0JZ94</accession>
<keyword evidence="2" id="KW-1185">Reference proteome</keyword>